<dbReference type="Proteomes" id="UP000319257">
    <property type="component" value="Unassembled WGS sequence"/>
</dbReference>
<comment type="function">
    <text evidence="8">Assembly factor required for Rieske Fe-S protein RIP1 incorporation into the cytochrome b-c1 (CIII) complex. Functions as a chaperone, binding to this subunit within the mitochondrial matrix and stabilizing it prior to its translocation and insertion into the late CIII dimeric intermediate within the mitochondrial inner membrane. Modulates the mitochondrial matrix zinc pool.</text>
</comment>
<dbReference type="GO" id="GO:0044183">
    <property type="term" value="F:protein folding chaperone"/>
    <property type="evidence" value="ECO:0007669"/>
    <property type="project" value="TreeGrafter"/>
</dbReference>
<name>A0A507B242_9PEZI</name>
<dbReference type="InterPro" id="IPR050435">
    <property type="entry name" value="MZM1/LYRM7"/>
</dbReference>
<gene>
    <name evidence="9" type="ORF">E0L32_001177</name>
</gene>
<keyword evidence="6" id="KW-0496">Mitochondrion</keyword>
<dbReference type="RefSeq" id="XP_030993070.1">
    <property type="nucleotide sequence ID" value="XM_031134580.1"/>
</dbReference>
<comment type="caution">
    <text evidence="9">The sequence shown here is derived from an EMBL/GenBank/DDBJ whole genome shotgun (WGS) entry which is preliminary data.</text>
</comment>
<dbReference type="FunCoup" id="A0A507B242">
    <property type="interactions" value="13"/>
</dbReference>
<dbReference type="GO" id="GO:0005759">
    <property type="term" value="C:mitochondrial matrix"/>
    <property type="evidence" value="ECO:0007669"/>
    <property type="project" value="UniProtKB-SubCell"/>
</dbReference>
<protein>
    <recommendedName>
        <fullName evidence="4">Mitochondrial zinc maintenance protein 1, mitochondrial</fullName>
    </recommendedName>
</protein>
<evidence type="ECO:0000256" key="5">
    <source>
        <dbReference type="ARBA" id="ARBA00022946"/>
    </source>
</evidence>
<evidence type="ECO:0000256" key="7">
    <source>
        <dbReference type="ARBA" id="ARBA00023186"/>
    </source>
</evidence>
<comment type="subunit">
    <text evidence="3">Interacts with RIP1.</text>
</comment>
<proteinExistence type="inferred from homology"/>
<comment type="similarity">
    <text evidence="2">Belongs to the complex I LYR family. MZM1 subfamily.</text>
</comment>
<keyword evidence="5" id="KW-0809">Transit peptide</keyword>
<evidence type="ECO:0000256" key="2">
    <source>
        <dbReference type="ARBA" id="ARBA00009949"/>
    </source>
</evidence>
<organism evidence="9 10">
    <name type="scientific">Thyridium curvatum</name>
    <dbReference type="NCBI Taxonomy" id="1093900"/>
    <lineage>
        <taxon>Eukaryota</taxon>
        <taxon>Fungi</taxon>
        <taxon>Dikarya</taxon>
        <taxon>Ascomycota</taxon>
        <taxon>Pezizomycotina</taxon>
        <taxon>Sordariomycetes</taxon>
        <taxon>Sordariomycetidae</taxon>
        <taxon>Thyridiales</taxon>
        <taxon>Thyridiaceae</taxon>
        <taxon>Thyridium</taxon>
    </lineage>
</organism>
<dbReference type="GeneID" id="41968624"/>
<reference evidence="9 10" key="1">
    <citation type="submission" date="2019-06" db="EMBL/GenBank/DDBJ databases">
        <title>Draft genome sequence of the filamentous fungus Phialemoniopsis curvata isolated from diesel fuel.</title>
        <authorList>
            <person name="Varaljay V.A."/>
            <person name="Lyon W.J."/>
            <person name="Crouch A.L."/>
            <person name="Drake C.E."/>
            <person name="Hollomon J.M."/>
            <person name="Nadeau L.J."/>
            <person name="Nunn H.S."/>
            <person name="Stevenson B.S."/>
            <person name="Bojanowski C.L."/>
            <person name="Crookes-Goodson W.J."/>
        </authorList>
    </citation>
    <scope>NUCLEOTIDE SEQUENCE [LARGE SCALE GENOMIC DNA]</scope>
    <source>
        <strain evidence="9 10">D216</strain>
    </source>
</reference>
<dbReference type="InParanoid" id="A0A507B242"/>
<dbReference type="GO" id="GO:0034551">
    <property type="term" value="P:mitochondrial respiratory chain complex III assembly"/>
    <property type="evidence" value="ECO:0007669"/>
    <property type="project" value="InterPro"/>
</dbReference>
<accession>A0A507B242</accession>
<comment type="subcellular location">
    <subcellularLocation>
        <location evidence="1">Mitochondrion matrix</location>
    </subcellularLocation>
</comment>
<evidence type="ECO:0000313" key="9">
    <source>
        <dbReference type="EMBL" id="TPX11359.1"/>
    </source>
</evidence>
<dbReference type="PANTHER" id="PTHR46749">
    <property type="entry name" value="COMPLEX III ASSEMBLY FACTOR LYRM7"/>
    <property type="match status" value="1"/>
</dbReference>
<keyword evidence="10" id="KW-1185">Reference proteome</keyword>
<evidence type="ECO:0000313" key="10">
    <source>
        <dbReference type="Proteomes" id="UP000319257"/>
    </source>
</evidence>
<sequence length="136" mass="14846">MALAAYRQLLRAARVAFEGESLAPGFEPHPGAQAILANLVLCTGDTRVLTAARQQIRQGFRDKAALSPSDPGAEAAVKEAEELATFLRTNVVQGRKGEHEDTYRLRIHKDTERGDNDTIKVGNKTVKIDGKTCKDM</sequence>
<dbReference type="OrthoDB" id="529194at2759"/>
<dbReference type="PANTHER" id="PTHR46749:SF1">
    <property type="entry name" value="COMPLEX III ASSEMBLY FACTOR LYRM7"/>
    <property type="match status" value="1"/>
</dbReference>
<dbReference type="EMBL" id="SKBQ01000004">
    <property type="protein sequence ID" value="TPX11359.1"/>
    <property type="molecule type" value="Genomic_DNA"/>
</dbReference>
<keyword evidence="7" id="KW-0143">Chaperone</keyword>
<evidence type="ECO:0000256" key="4">
    <source>
        <dbReference type="ARBA" id="ARBA00015108"/>
    </source>
</evidence>
<dbReference type="InterPro" id="IPR045298">
    <property type="entry name" value="Complex1_LYR_LYRM7"/>
</dbReference>
<evidence type="ECO:0000256" key="8">
    <source>
        <dbReference type="ARBA" id="ARBA00025268"/>
    </source>
</evidence>
<dbReference type="CDD" id="cd20267">
    <property type="entry name" value="Complex1_LYR_LYRM7"/>
    <property type="match status" value="1"/>
</dbReference>
<dbReference type="AlphaFoldDB" id="A0A507B242"/>
<evidence type="ECO:0000256" key="3">
    <source>
        <dbReference type="ARBA" id="ARBA00011589"/>
    </source>
</evidence>
<evidence type="ECO:0000256" key="1">
    <source>
        <dbReference type="ARBA" id="ARBA00004305"/>
    </source>
</evidence>
<evidence type="ECO:0000256" key="6">
    <source>
        <dbReference type="ARBA" id="ARBA00023128"/>
    </source>
</evidence>